<dbReference type="Proteomes" id="UP000001055">
    <property type="component" value="Unassembled WGS sequence"/>
</dbReference>
<evidence type="ECO:0000256" key="1">
    <source>
        <dbReference type="SAM" id="MobiDB-lite"/>
    </source>
</evidence>
<name>Q0UND4_PHANO</name>
<evidence type="ECO:0000313" key="2">
    <source>
        <dbReference type="EMBL" id="EAT85381.1"/>
    </source>
</evidence>
<dbReference type="RefSeq" id="XP_001797093.1">
    <property type="nucleotide sequence ID" value="XM_001797041.1"/>
</dbReference>
<accession>Q0UND4</accession>
<evidence type="ECO:0000313" key="3">
    <source>
        <dbReference type="Proteomes" id="UP000001055"/>
    </source>
</evidence>
<reference evidence="3" key="1">
    <citation type="journal article" date="2007" name="Plant Cell">
        <title>Dothideomycete-plant interactions illuminated by genome sequencing and EST analysis of the wheat pathogen Stagonospora nodorum.</title>
        <authorList>
            <person name="Hane J.K."/>
            <person name="Lowe R.G."/>
            <person name="Solomon P.S."/>
            <person name="Tan K.C."/>
            <person name="Schoch C.L."/>
            <person name="Spatafora J.W."/>
            <person name="Crous P.W."/>
            <person name="Kodira C."/>
            <person name="Birren B.W."/>
            <person name="Galagan J.E."/>
            <person name="Torriani S.F."/>
            <person name="McDonald B.A."/>
            <person name="Oliver R.P."/>
        </authorList>
    </citation>
    <scope>NUCLEOTIDE SEQUENCE [LARGE SCALE GENOMIC DNA]</scope>
    <source>
        <strain evidence="3">SN15 / ATCC MYA-4574 / FGSC 10173</strain>
    </source>
</reference>
<dbReference type="AlphaFoldDB" id="Q0UND4"/>
<protein>
    <submittedName>
        <fullName evidence="2">Uncharacterized protein</fullName>
    </submittedName>
</protein>
<feature type="region of interest" description="Disordered" evidence="1">
    <location>
        <begin position="74"/>
        <end position="94"/>
    </location>
</feature>
<dbReference type="EMBL" id="CH445334">
    <property type="protein sequence ID" value="EAT85381.1"/>
    <property type="molecule type" value="Genomic_DNA"/>
</dbReference>
<dbReference type="InParanoid" id="Q0UND4"/>
<proteinExistence type="predicted"/>
<dbReference type="HOGENOM" id="CLU_2386915_0_0_1"/>
<gene>
    <name evidence="2" type="ORF">SNOG_06730</name>
</gene>
<sequence>MANGAGLGEEGRGQDQPRTLHLVKQRAMADVTGCQGCEINAQLEQHSPPAWASPPNSTRPMQAVEDRLVPASSDFQAHIMAPKEVNSGKVGHAS</sequence>
<organism evidence="2 3">
    <name type="scientific">Phaeosphaeria nodorum (strain SN15 / ATCC MYA-4574 / FGSC 10173)</name>
    <name type="common">Glume blotch fungus</name>
    <name type="synonym">Parastagonospora nodorum</name>
    <dbReference type="NCBI Taxonomy" id="321614"/>
    <lineage>
        <taxon>Eukaryota</taxon>
        <taxon>Fungi</taxon>
        <taxon>Dikarya</taxon>
        <taxon>Ascomycota</taxon>
        <taxon>Pezizomycotina</taxon>
        <taxon>Dothideomycetes</taxon>
        <taxon>Pleosporomycetidae</taxon>
        <taxon>Pleosporales</taxon>
        <taxon>Pleosporineae</taxon>
        <taxon>Phaeosphaeriaceae</taxon>
        <taxon>Parastagonospora</taxon>
    </lineage>
</organism>
<dbReference type="KEGG" id="pno:SNOG_06730"/>
<dbReference type="GeneID" id="5973983"/>